<comment type="caution">
    <text evidence="1">The sequence shown here is derived from an EMBL/GenBank/DDBJ whole genome shotgun (WGS) entry which is preliminary data.</text>
</comment>
<accession>A0A0F8ZZ70</accession>
<name>A0A0F8ZZ70_9ZZZZ</name>
<evidence type="ECO:0008006" key="2">
    <source>
        <dbReference type="Google" id="ProtNLM"/>
    </source>
</evidence>
<feature type="non-terminal residue" evidence="1">
    <location>
        <position position="1"/>
    </location>
</feature>
<protein>
    <recommendedName>
        <fullName evidence="2">Acyl-CoA dehydrogenase/oxidase C-terminal domain-containing protein</fullName>
    </recommendedName>
</protein>
<sequence length="22" mass="2227">GAGTSEVQRDIIALRGLGLSRG</sequence>
<dbReference type="AlphaFoldDB" id="A0A0F8ZZ70"/>
<organism evidence="1">
    <name type="scientific">marine sediment metagenome</name>
    <dbReference type="NCBI Taxonomy" id="412755"/>
    <lineage>
        <taxon>unclassified sequences</taxon>
        <taxon>metagenomes</taxon>
        <taxon>ecological metagenomes</taxon>
    </lineage>
</organism>
<evidence type="ECO:0000313" key="1">
    <source>
        <dbReference type="EMBL" id="KKK71704.1"/>
    </source>
</evidence>
<dbReference type="EMBL" id="LAZR01057610">
    <property type="protein sequence ID" value="KKK71704.1"/>
    <property type="molecule type" value="Genomic_DNA"/>
</dbReference>
<proteinExistence type="predicted"/>
<reference evidence="1" key="1">
    <citation type="journal article" date="2015" name="Nature">
        <title>Complex archaea that bridge the gap between prokaryotes and eukaryotes.</title>
        <authorList>
            <person name="Spang A."/>
            <person name="Saw J.H."/>
            <person name="Jorgensen S.L."/>
            <person name="Zaremba-Niedzwiedzka K."/>
            <person name="Martijn J."/>
            <person name="Lind A.E."/>
            <person name="van Eijk R."/>
            <person name="Schleper C."/>
            <person name="Guy L."/>
            <person name="Ettema T.J."/>
        </authorList>
    </citation>
    <scope>NUCLEOTIDE SEQUENCE</scope>
</reference>
<gene>
    <name evidence="1" type="ORF">LCGC14_2911230</name>
</gene>